<keyword evidence="2" id="KW-0472">Membrane</keyword>
<reference evidence="3" key="1">
    <citation type="submission" date="2022-11" db="EMBL/GenBank/DDBJ databases">
        <title>Genome Sequence of Cubamyces cubensis.</title>
        <authorList>
            <person name="Buettner E."/>
        </authorList>
    </citation>
    <scope>NUCLEOTIDE SEQUENCE</scope>
    <source>
        <strain evidence="3">MPL-01</strain>
    </source>
</reference>
<dbReference type="AlphaFoldDB" id="A0AAD7XF63"/>
<keyword evidence="2" id="KW-0812">Transmembrane</keyword>
<name>A0AAD7XF63_9APHY</name>
<feature type="region of interest" description="Disordered" evidence="1">
    <location>
        <begin position="227"/>
        <end position="275"/>
    </location>
</feature>
<feature type="compositionally biased region" description="Basic and acidic residues" evidence="1">
    <location>
        <begin position="263"/>
        <end position="275"/>
    </location>
</feature>
<evidence type="ECO:0000256" key="2">
    <source>
        <dbReference type="SAM" id="Phobius"/>
    </source>
</evidence>
<gene>
    <name evidence="3" type="ORF">ONZ51_g1107</name>
</gene>
<keyword evidence="2" id="KW-1133">Transmembrane helix</keyword>
<evidence type="ECO:0000313" key="3">
    <source>
        <dbReference type="EMBL" id="KAJ8496470.1"/>
    </source>
</evidence>
<comment type="caution">
    <text evidence="3">The sequence shown here is derived from an EMBL/GenBank/DDBJ whole genome shotgun (WGS) entry which is preliminary data.</text>
</comment>
<feature type="transmembrane region" description="Helical" evidence="2">
    <location>
        <begin position="61"/>
        <end position="84"/>
    </location>
</feature>
<dbReference type="Proteomes" id="UP001215151">
    <property type="component" value="Unassembled WGS sequence"/>
</dbReference>
<protein>
    <submittedName>
        <fullName evidence="3">Uncharacterized protein</fullName>
    </submittedName>
</protein>
<proteinExistence type="predicted"/>
<accession>A0AAD7XF63</accession>
<evidence type="ECO:0000256" key="1">
    <source>
        <dbReference type="SAM" id="MobiDB-lite"/>
    </source>
</evidence>
<dbReference type="EMBL" id="JAPEVG010000014">
    <property type="protein sequence ID" value="KAJ8496470.1"/>
    <property type="molecule type" value="Genomic_DNA"/>
</dbReference>
<evidence type="ECO:0000313" key="4">
    <source>
        <dbReference type="Proteomes" id="UP001215151"/>
    </source>
</evidence>
<keyword evidence="4" id="KW-1185">Reference proteome</keyword>
<sequence>MAASYGAQSSPVQNIALRLPINQSPSDTVPNDLQRYYNRDIWAARQRAVLMKGSRYLKPRFEIIFTIFMLLASFAVPITVYYVVLHALPRHEEFVTDRFGNTFTVDDQAFWQARAASLGAFLGLLLIGWGPLFLWKAHGKRQVNQMLRKFSVEDAAVAGPGAQTPQWSMKMPGIGSKAIHLIISYPRPYGPTPYAPGAQLPPYLVNPPVDPAANGWYAPYMGPGHVQGQPHHAPTENMGGVPLYNENDEKIPDYSGPTSDTYLPHEKERFEDVKV</sequence>
<feature type="transmembrane region" description="Helical" evidence="2">
    <location>
        <begin position="115"/>
        <end position="135"/>
    </location>
</feature>
<organism evidence="3 4">
    <name type="scientific">Trametes cubensis</name>
    <dbReference type="NCBI Taxonomy" id="1111947"/>
    <lineage>
        <taxon>Eukaryota</taxon>
        <taxon>Fungi</taxon>
        <taxon>Dikarya</taxon>
        <taxon>Basidiomycota</taxon>
        <taxon>Agaricomycotina</taxon>
        <taxon>Agaricomycetes</taxon>
        <taxon>Polyporales</taxon>
        <taxon>Polyporaceae</taxon>
        <taxon>Trametes</taxon>
    </lineage>
</organism>